<dbReference type="InterPro" id="IPR026387">
    <property type="entry name" value="OMP_w_GlyGly"/>
</dbReference>
<organism evidence="2 3">
    <name type="scientific">Acinetobacter marinus</name>
    <dbReference type="NCBI Taxonomy" id="281375"/>
    <lineage>
        <taxon>Bacteria</taxon>
        <taxon>Pseudomonadati</taxon>
        <taxon>Pseudomonadota</taxon>
        <taxon>Gammaproteobacteria</taxon>
        <taxon>Moraxellales</taxon>
        <taxon>Moraxellaceae</taxon>
        <taxon>Acinetobacter</taxon>
    </lineage>
</organism>
<name>A0A1G6NZI8_9GAMM</name>
<dbReference type="AlphaFoldDB" id="A0A1G6NZI8"/>
<feature type="signal peptide" evidence="1">
    <location>
        <begin position="1"/>
        <end position="29"/>
    </location>
</feature>
<evidence type="ECO:0000313" key="3">
    <source>
        <dbReference type="Proteomes" id="UP000242317"/>
    </source>
</evidence>
<evidence type="ECO:0000313" key="2">
    <source>
        <dbReference type="EMBL" id="SDC73081.1"/>
    </source>
</evidence>
<evidence type="ECO:0000256" key="1">
    <source>
        <dbReference type="SAM" id="SignalP"/>
    </source>
</evidence>
<keyword evidence="1" id="KW-0732">Signal</keyword>
<protein>
    <submittedName>
        <fullName evidence="2">Outer membrane protein</fullName>
    </submittedName>
</protein>
<proteinExistence type="predicted"/>
<dbReference type="NCBIfam" id="TIGR04219">
    <property type="entry name" value="OMP_w_GlyGly"/>
    <property type="match status" value="1"/>
</dbReference>
<sequence length="247" mass="27103">MKHWKQLSTALMFSGMAGGMVALSASAHADMLGLYGSVDYWHLQGEYNQSPEDESLRDADKLDLEDKGQAQIALAFEHPIPLIPNAKIRHVGIDVDTEEDNLSGHALYNIDLDSTDFILYYEILDNIVSVDAGVAAKRLDGDVTYYSTLGEDKVNISETAPMVYLAAGAKLPFTGLSAKAEVLATNYSDTQITDASAEIKYNFIENMAIDLGAKAGYRLLNIELDDQDGYNTKFDFDGPYIGLEAHF</sequence>
<reference evidence="3" key="1">
    <citation type="submission" date="2016-09" db="EMBL/GenBank/DDBJ databases">
        <authorList>
            <person name="Varghese N."/>
            <person name="Submissions S."/>
        </authorList>
    </citation>
    <scope>NUCLEOTIDE SEQUENCE [LARGE SCALE GENOMIC DNA]</scope>
    <source>
        <strain evidence="3">ANC 3699</strain>
    </source>
</reference>
<gene>
    <name evidence="2" type="ORF">SAMN05421749_11155</name>
</gene>
<dbReference type="Proteomes" id="UP000242317">
    <property type="component" value="Unassembled WGS sequence"/>
</dbReference>
<dbReference type="RefSeq" id="WP_378235110.1">
    <property type="nucleotide sequence ID" value="NZ_FMYK01000011.1"/>
</dbReference>
<dbReference type="EMBL" id="FMYK01000011">
    <property type="protein sequence ID" value="SDC73081.1"/>
    <property type="molecule type" value="Genomic_DNA"/>
</dbReference>
<feature type="chain" id="PRO_5017237733" evidence="1">
    <location>
        <begin position="30"/>
        <end position="247"/>
    </location>
</feature>
<accession>A0A1G6NZI8</accession>
<keyword evidence="3" id="KW-1185">Reference proteome</keyword>